<organism evidence="2 3">
    <name type="scientific">Alkalitalea saponilacus</name>
    <dbReference type="NCBI Taxonomy" id="889453"/>
    <lineage>
        <taxon>Bacteria</taxon>
        <taxon>Pseudomonadati</taxon>
        <taxon>Bacteroidota</taxon>
        <taxon>Bacteroidia</taxon>
        <taxon>Marinilabiliales</taxon>
        <taxon>Marinilabiliaceae</taxon>
        <taxon>Alkalitalea</taxon>
    </lineage>
</organism>
<dbReference type="AlphaFoldDB" id="A0A1T5AVH7"/>
<dbReference type="InterPro" id="IPR035986">
    <property type="entry name" value="PKD_dom_sf"/>
</dbReference>
<dbReference type="Pfam" id="PF13585">
    <property type="entry name" value="CHU_C"/>
    <property type="match status" value="1"/>
</dbReference>
<dbReference type="RefSeq" id="WP_079556168.1">
    <property type="nucleotide sequence ID" value="NZ_CP021904.1"/>
</dbReference>
<dbReference type="InterPro" id="IPR013783">
    <property type="entry name" value="Ig-like_fold"/>
</dbReference>
<dbReference type="STRING" id="889453.SAMN03080601_00398"/>
<evidence type="ECO:0000313" key="2">
    <source>
        <dbReference type="EMBL" id="SKB39041.1"/>
    </source>
</evidence>
<dbReference type="InterPro" id="IPR026341">
    <property type="entry name" value="T9SS_type_B"/>
</dbReference>
<proteinExistence type="predicted"/>
<dbReference type="SUPFAM" id="SSF49299">
    <property type="entry name" value="PKD domain"/>
    <property type="match status" value="1"/>
</dbReference>
<reference evidence="2 3" key="1">
    <citation type="submission" date="2017-02" db="EMBL/GenBank/DDBJ databases">
        <authorList>
            <person name="Peterson S.W."/>
        </authorList>
    </citation>
    <scope>NUCLEOTIDE SEQUENCE [LARGE SCALE GENOMIC DNA]</scope>
    <source>
        <strain evidence="2 3">DSM 24412</strain>
    </source>
</reference>
<dbReference type="EMBL" id="FUYV01000001">
    <property type="protein sequence ID" value="SKB39041.1"/>
    <property type="molecule type" value="Genomic_DNA"/>
</dbReference>
<dbReference type="Proteomes" id="UP000191055">
    <property type="component" value="Unassembled WGS sequence"/>
</dbReference>
<name>A0A1T5AVH7_9BACT</name>
<dbReference type="PROSITE" id="PS50093">
    <property type="entry name" value="PKD"/>
    <property type="match status" value="1"/>
</dbReference>
<evidence type="ECO:0000313" key="3">
    <source>
        <dbReference type="Proteomes" id="UP000191055"/>
    </source>
</evidence>
<evidence type="ECO:0000259" key="1">
    <source>
        <dbReference type="PROSITE" id="PS50093"/>
    </source>
</evidence>
<dbReference type="InterPro" id="IPR000601">
    <property type="entry name" value="PKD_dom"/>
</dbReference>
<keyword evidence="3" id="KW-1185">Reference proteome</keyword>
<dbReference type="KEGG" id="asx:CDL62_05210"/>
<dbReference type="OrthoDB" id="1123245at2"/>
<dbReference type="CDD" id="cd00146">
    <property type="entry name" value="PKD"/>
    <property type="match status" value="1"/>
</dbReference>
<protein>
    <submittedName>
        <fullName evidence="2">Gliding motility-associated C-terminal domain-containing protein</fullName>
    </submittedName>
</protein>
<dbReference type="NCBIfam" id="TIGR04131">
    <property type="entry name" value="Bac_Flav_CTERM"/>
    <property type="match status" value="1"/>
</dbReference>
<sequence length="429" mass="49112">MINRSTYIWCFIFVFSWLLNSNIKAQIVADAIYTTQTSYSPSDPVFIFENLLLNPNLRYTATDQSENYEFEWYRHNSETNTWDQLLQTQTGVFTALIVNQPGGYMLRVIQNGNLEEVYRCWAFETEIANPEIVIDFQDCFSLELSATSESIPLTYYDPSTGNPGTVSIEKTYQWSANPSIDFTQFGASIEMNAPVEDTQITVTISDVAGKSVSEYLDYHAIAVRADYDWNIIRPRTRDDEKSNEIHRGSETSIAEGSAPIEIRFEEKSSGPVSRWAWQIAGPSDTIAFRDRNPFYVFQRAGEYKVYLTVYNDHVFLEGISECWHRTPDPNTVNVMESLLEVPNTFTPDGDGINDEFRVAFRSIRKFNMVIYNRWGRRVYSSSNPSEGWDGTIGGKRAAPGVYFYHIEAEGYNANEKYKLSGPVHLIRGR</sequence>
<dbReference type="Gene3D" id="2.60.40.10">
    <property type="entry name" value="Immunoglobulins"/>
    <property type="match status" value="1"/>
</dbReference>
<gene>
    <name evidence="2" type="ORF">SAMN03080601_00398</name>
</gene>
<feature type="domain" description="PKD" evidence="1">
    <location>
        <begin position="256"/>
        <end position="311"/>
    </location>
</feature>
<accession>A0A1T5AVH7</accession>